<evidence type="ECO:0000313" key="2">
    <source>
        <dbReference type="EMBL" id="PQA97639.1"/>
    </source>
</evidence>
<feature type="signal peptide" evidence="1">
    <location>
        <begin position="1"/>
        <end position="18"/>
    </location>
</feature>
<keyword evidence="1" id="KW-0732">Signal</keyword>
<accession>A0A1N7LI10</accession>
<name>A0A1N7LI10_9FLAO</name>
<proteinExistence type="predicted"/>
<dbReference type="RefSeq" id="WP_076450697.1">
    <property type="nucleotide sequence ID" value="NZ_FTOJ01000002.1"/>
</dbReference>
<dbReference type="AlphaFoldDB" id="A0A1N7LI10"/>
<dbReference type="STRING" id="551459.SAMN05421796_102337"/>
<dbReference type="EMBL" id="FTOJ01000002">
    <property type="protein sequence ID" value="SIS73447.1"/>
    <property type="molecule type" value="Genomic_DNA"/>
</dbReference>
<evidence type="ECO:0000313" key="4">
    <source>
        <dbReference type="Proteomes" id="UP000186246"/>
    </source>
</evidence>
<dbReference type="EMBL" id="MUGO01000002">
    <property type="protein sequence ID" value="PQA97639.1"/>
    <property type="molecule type" value="Genomic_DNA"/>
</dbReference>
<evidence type="ECO:0000313" key="5">
    <source>
        <dbReference type="Proteomes" id="UP000238314"/>
    </source>
</evidence>
<dbReference type="OrthoDB" id="1252173at2"/>
<keyword evidence="5" id="KW-1185">Reference proteome</keyword>
<feature type="chain" id="PRO_5044563761" evidence="1">
    <location>
        <begin position="19"/>
        <end position="206"/>
    </location>
</feature>
<reference evidence="4" key="3">
    <citation type="submission" date="2017-01" db="EMBL/GenBank/DDBJ databases">
        <authorList>
            <person name="Varghese N."/>
            <person name="Submissions S."/>
        </authorList>
    </citation>
    <scope>NUCLEOTIDE SEQUENCE [LARGE SCALE GENOMIC DNA]</scope>
    <source>
        <strain evidence="4">DSM 21068</strain>
    </source>
</reference>
<evidence type="ECO:0000313" key="3">
    <source>
        <dbReference type="EMBL" id="SIS73447.1"/>
    </source>
</evidence>
<dbReference type="Proteomes" id="UP000186246">
    <property type="component" value="Unassembled WGS sequence"/>
</dbReference>
<evidence type="ECO:0000256" key="1">
    <source>
        <dbReference type="SAM" id="SignalP"/>
    </source>
</evidence>
<dbReference type="Proteomes" id="UP000238314">
    <property type="component" value="Unassembled WGS sequence"/>
</dbReference>
<sequence>MKKILIPCFIIFSIYGNAKNRTATAAGTAAAATAITFLAANAVKKEVAKEISHFRSKEYIINNIIGNADNREIKFETESLASDDSGGLISVAFNCTDVNERGLLLAFFGDNRNSDGNIGSAYAFRYLPLNEAQSILQRLEQVRDNNSKYVSESSNVNNVYIQHKDIKFVLYRDSGNQIRVFWNGFEVIWEQTAFDRTKRRLNKWFK</sequence>
<organism evidence="3 4">
    <name type="scientific">Chryseobacterium piscicola</name>
    <dbReference type="NCBI Taxonomy" id="551459"/>
    <lineage>
        <taxon>Bacteria</taxon>
        <taxon>Pseudomonadati</taxon>
        <taxon>Bacteroidota</taxon>
        <taxon>Flavobacteriia</taxon>
        <taxon>Flavobacteriales</taxon>
        <taxon>Weeksellaceae</taxon>
        <taxon>Chryseobacterium group</taxon>
        <taxon>Chryseobacterium</taxon>
    </lineage>
</organism>
<reference evidence="2 5" key="1">
    <citation type="submission" date="2016-11" db="EMBL/GenBank/DDBJ databases">
        <title>Whole genomes of Flavobacteriaceae.</title>
        <authorList>
            <person name="Stine C."/>
            <person name="Li C."/>
            <person name="Tadesse D."/>
        </authorList>
    </citation>
    <scope>NUCLEOTIDE SEQUENCE [LARGE SCALE GENOMIC DNA]</scope>
    <source>
        <strain evidence="2 5">DSM 21068</strain>
    </source>
</reference>
<reference evidence="3" key="2">
    <citation type="submission" date="2017-01" db="EMBL/GenBank/DDBJ databases">
        <authorList>
            <person name="Mah S.A."/>
            <person name="Swanson W.J."/>
            <person name="Moy G.W."/>
            <person name="Vacquier V.D."/>
        </authorList>
    </citation>
    <scope>NUCLEOTIDE SEQUENCE [LARGE SCALE GENOMIC DNA]</scope>
    <source>
        <strain evidence="3">DSM 21068</strain>
    </source>
</reference>
<gene>
    <name evidence="2" type="ORF">B0A70_02980</name>
    <name evidence="3" type="ORF">SAMN05421796_102337</name>
</gene>
<protein>
    <submittedName>
        <fullName evidence="3">Uncharacterized protein</fullName>
    </submittedName>
</protein>